<gene>
    <name evidence="3" type="ORF">FQ775_17970</name>
</gene>
<organism evidence="3 4">
    <name type="scientific">Nitratireductor mangrovi</name>
    <dbReference type="NCBI Taxonomy" id="2599600"/>
    <lineage>
        <taxon>Bacteria</taxon>
        <taxon>Pseudomonadati</taxon>
        <taxon>Pseudomonadota</taxon>
        <taxon>Alphaproteobacteria</taxon>
        <taxon>Hyphomicrobiales</taxon>
        <taxon>Phyllobacteriaceae</taxon>
        <taxon>Nitratireductor</taxon>
    </lineage>
</organism>
<dbReference type="SMART" id="SM00448">
    <property type="entry name" value="REC"/>
    <property type="match status" value="1"/>
</dbReference>
<dbReference type="EMBL" id="CP042301">
    <property type="protein sequence ID" value="QDZ02116.2"/>
    <property type="molecule type" value="Genomic_DNA"/>
</dbReference>
<dbReference type="Proteomes" id="UP000321389">
    <property type="component" value="Chromosome"/>
</dbReference>
<dbReference type="KEGG" id="niy:FQ775_17970"/>
<accession>A0A5B8L2C9</accession>
<feature type="modified residue" description="4-aspartylphosphate" evidence="1">
    <location>
        <position position="60"/>
    </location>
</feature>
<keyword evidence="1" id="KW-0597">Phosphoprotein</keyword>
<dbReference type="GO" id="GO:0000160">
    <property type="term" value="P:phosphorelay signal transduction system"/>
    <property type="evidence" value="ECO:0007669"/>
    <property type="project" value="InterPro"/>
</dbReference>
<dbReference type="RefSeq" id="WP_167813110.1">
    <property type="nucleotide sequence ID" value="NZ_CP042301.2"/>
</dbReference>
<dbReference type="InterPro" id="IPR001789">
    <property type="entry name" value="Sig_transdc_resp-reg_receiver"/>
</dbReference>
<evidence type="ECO:0000313" key="3">
    <source>
        <dbReference type="EMBL" id="QDZ02116.2"/>
    </source>
</evidence>
<dbReference type="PROSITE" id="PS50110">
    <property type="entry name" value="RESPONSE_REGULATORY"/>
    <property type="match status" value="1"/>
</dbReference>
<name>A0A5B8L2C9_9HYPH</name>
<dbReference type="Pfam" id="PF00072">
    <property type="entry name" value="Response_reg"/>
    <property type="match status" value="1"/>
</dbReference>
<dbReference type="SUPFAM" id="SSF52172">
    <property type="entry name" value="CheY-like"/>
    <property type="match status" value="1"/>
</dbReference>
<feature type="domain" description="Response regulatory" evidence="2">
    <location>
        <begin position="10"/>
        <end position="120"/>
    </location>
</feature>
<dbReference type="InterPro" id="IPR011006">
    <property type="entry name" value="CheY-like_superfamily"/>
</dbReference>
<reference evidence="3" key="1">
    <citation type="submission" date="2020-04" db="EMBL/GenBank/DDBJ databases">
        <title>Nitratireductor sp. nov. isolated from mangrove soil.</title>
        <authorList>
            <person name="Ye Y."/>
        </authorList>
    </citation>
    <scope>NUCLEOTIDE SEQUENCE</scope>
    <source>
        <strain evidence="3">SY7</strain>
    </source>
</reference>
<proteinExistence type="predicted"/>
<keyword evidence="4" id="KW-1185">Reference proteome</keyword>
<evidence type="ECO:0000259" key="2">
    <source>
        <dbReference type="PROSITE" id="PS50110"/>
    </source>
</evidence>
<sequence>MEKGVLAGKSILIVEDEALLALGLEQDLQDAGYQTVGPYRTLADARRAASEETIDAGILDINLNGELSYPVAEQLLRRGIPFLFVSGYGGESIPEDFRHFPRLAKPYDPADLMRRLKELA</sequence>
<evidence type="ECO:0000256" key="1">
    <source>
        <dbReference type="PROSITE-ProRule" id="PRU00169"/>
    </source>
</evidence>
<dbReference type="Gene3D" id="3.40.50.2300">
    <property type="match status" value="1"/>
</dbReference>
<evidence type="ECO:0000313" key="4">
    <source>
        <dbReference type="Proteomes" id="UP000321389"/>
    </source>
</evidence>
<dbReference type="AlphaFoldDB" id="A0A5B8L2C9"/>
<protein>
    <submittedName>
        <fullName evidence="3">Response regulator</fullName>
    </submittedName>
</protein>